<feature type="region of interest" description="Disordered" evidence="1">
    <location>
        <begin position="315"/>
        <end position="421"/>
    </location>
</feature>
<reference evidence="3 4" key="1">
    <citation type="submission" date="2020-03" db="EMBL/GenBank/DDBJ databases">
        <title>Genome sequence of Toxoplasma gondii RH-88 strain.</title>
        <authorList>
            <person name="Lorenzi H.A."/>
            <person name="Venepally P."/>
            <person name="Rozenberg A."/>
            <person name="Sibley D."/>
        </authorList>
    </citation>
    <scope>NUCLEOTIDE SEQUENCE [LARGE SCALE GENOMIC DNA]</scope>
    <source>
        <strain evidence="3 4">RH-88</strain>
    </source>
</reference>
<feature type="domain" description="Srp40 C-terminal" evidence="2">
    <location>
        <begin position="426"/>
        <end position="500"/>
    </location>
</feature>
<feature type="compositionally biased region" description="Basic and acidic residues" evidence="1">
    <location>
        <begin position="399"/>
        <end position="421"/>
    </location>
</feature>
<dbReference type="Pfam" id="PF05022">
    <property type="entry name" value="SRP40_C"/>
    <property type="match status" value="1"/>
</dbReference>
<dbReference type="EMBL" id="JAAUHK010000186">
    <property type="protein sequence ID" value="KAF4645856.1"/>
    <property type="molecule type" value="Genomic_DNA"/>
</dbReference>
<proteinExistence type="predicted"/>
<accession>A0A7J6KHD7</accession>
<dbReference type="PANTHER" id="PTHR23216:SF1">
    <property type="entry name" value="NUCLEOLAR AND COILED-BODY PHOSPHOPROTEIN 1"/>
    <property type="match status" value="1"/>
</dbReference>
<dbReference type="PANTHER" id="PTHR23216">
    <property type="entry name" value="NUCLEOLAR AND COILED-BODY PHOSPHOPROTEIN 1"/>
    <property type="match status" value="1"/>
</dbReference>
<feature type="compositionally biased region" description="Basic and acidic residues" evidence="1">
    <location>
        <begin position="357"/>
        <end position="382"/>
    </location>
</feature>
<protein>
    <submittedName>
        <fullName evidence="3">SRP40, C-terminal domain-containing protein</fullName>
    </submittedName>
</protein>
<evidence type="ECO:0000259" key="2">
    <source>
        <dbReference type="Pfam" id="PF05022"/>
    </source>
</evidence>
<dbReference type="GO" id="GO:0005730">
    <property type="term" value="C:nucleolus"/>
    <property type="evidence" value="ECO:0007669"/>
    <property type="project" value="InterPro"/>
</dbReference>
<dbReference type="InterPro" id="IPR039191">
    <property type="entry name" value="Nopp140-like"/>
</dbReference>
<feature type="compositionally biased region" description="Low complexity" evidence="1">
    <location>
        <begin position="346"/>
        <end position="356"/>
    </location>
</feature>
<keyword evidence="4" id="KW-1185">Reference proteome</keyword>
<feature type="region of interest" description="Disordered" evidence="1">
    <location>
        <begin position="48"/>
        <end position="82"/>
    </location>
</feature>
<evidence type="ECO:0000256" key="1">
    <source>
        <dbReference type="SAM" id="MobiDB-lite"/>
    </source>
</evidence>
<comment type="caution">
    <text evidence="3">The sequence shown here is derived from an EMBL/GenBank/DDBJ whole genome shotgun (WGS) entry which is preliminary data.</text>
</comment>
<dbReference type="Proteomes" id="UP000557509">
    <property type="component" value="Unassembled WGS sequence"/>
</dbReference>
<organism evidence="3 4">
    <name type="scientific">Toxoplasma gondii</name>
    <dbReference type="NCBI Taxonomy" id="5811"/>
    <lineage>
        <taxon>Eukaryota</taxon>
        <taxon>Sar</taxon>
        <taxon>Alveolata</taxon>
        <taxon>Apicomplexa</taxon>
        <taxon>Conoidasida</taxon>
        <taxon>Coccidia</taxon>
        <taxon>Eucoccidiorida</taxon>
        <taxon>Eimeriorina</taxon>
        <taxon>Sarcocystidae</taxon>
        <taxon>Toxoplasma</taxon>
    </lineage>
</organism>
<evidence type="ECO:0000313" key="4">
    <source>
        <dbReference type="Proteomes" id="UP000557509"/>
    </source>
</evidence>
<sequence length="506" mass="56695">MHSSADCGLRCARPAFSLLLSVTRARSAPPAREVCRLRLSKAARGGSAKRVLARRKSRFRAREETRSKEKERTRAPEDVQKSSVERVRRLSSAFLPCLACMQFSAESAAEGRKLETRSFSAEVAEDLPNLIARKRDFFLHTPLKAKFKVRAIPQKKPSRACIYACSKLASEATASLNFRRPRDSKVRRLLDFCRQLTHLLRLFDFVPAHRSRRSPVTASLLAASASVRANLRVAWRRLSTDSLPRILCFGLYSGKMDANSGPLLLSLVAFLDSLGLRKAAKALRKDSTAQGLLTGEEAELFPGATLAQVVKRGLREKKRHREREGEAAEETQAAAESSEKKKKKVALAGAADAPEAAGEREKKQKKNRFEGKTKQRAQREETPSADSEEAAETTAEVNETEKGETDAFAKKAEKGQKNEHASVLRRFKRVDESKWVEKIKKEDLKDNSFWNKKDDSFAVKAAHDLGKVRGRDFRHEKTKKKRASWKGCGEIPMTVNSIQFDSSDDE</sequence>
<feature type="compositionally biased region" description="Basic and acidic residues" evidence="1">
    <location>
        <begin position="60"/>
        <end position="82"/>
    </location>
</feature>
<dbReference type="InterPro" id="IPR007718">
    <property type="entry name" value="Srp40_C"/>
</dbReference>
<evidence type="ECO:0000313" key="3">
    <source>
        <dbReference type="EMBL" id="KAF4645856.1"/>
    </source>
</evidence>
<name>A0A7J6KHD7_TOXGO</name>
<dbReference type="VEuPathDB" id="ToxoDB:TGME49_209860"/>
<gene>
    <name evidence="3" type="ORF">TGRH88_021320</name>
</gene>
<dbReference type="AlphaFoldDB" id="A0A7J6KHD7"/>